<name>A0A1G8VQC8_9FLAO</name>
<evidence type="ECO:0000313" key="2">
    <source>
        <dbReference type="Proteomes" id="UP000199580"/>
    </source>
</evidence>
<organism evidence="1 2">
    <name type="scientific">Flavobacterium noncentrifugens</name>
    <dbReference type="NCBI Taxonomy" id="1128970"/>
    <lineage>
        <taxon>Bacteria</taxon>
        <taxon>Pseudomonadati</taxon>
        <taxon>Bacteroidota</taxon>
        <taxon>Flavobacteriia</taxon>
        <taxon>Flavobacteriales</taxon>
        <taxon>Flavobacteriaceae</taxon>
        <taxon>Flavobacterium</taxon>
    </lineage>
</organism>
<dbReference type="InterPro" id="IPR029068">
    <property type="entry name" value="Glyas_Bleomycin-R_OHBP_Dase"/>
</dbReference>
<dbReference type="Gene3D" id="3.30.720.120">
    <property type="match status" value="1"/>
</dbReference>
<reference evidence="1 2" key="1">
    <citation type="submission" date="2016-10" db="EMBL/GenBank/DDBJ databases">
        <authorList>
            <person name="de Groot N.N."/>
        </authorList>
    </citation>
    <scope>NUCLEOTIDE SEQUENCE [LARGE SCALE GENOMIC DNA]</scope>
    <source>
        <strain evidence="1 2">CGMCC 1.10076</strain>
    </source>
</reference>
<sequence>MKIPEQYLPVVPYLVLNDSKRFSEFAKTIFEATEQHMSLHENGDVMHGELRIGDAVIMFTQASETFPNKPAGMFIYVEDVGKVYDLGLRQKCLSLMPPEKKDYGYTAGFEDLFGNQWWLVQGE</sequence>
<dbReference type="RefSeq" id="WP_091393282.1">
    <property type="nucleotide sequence ID" value="NZ_BKAI01000003.1"/>
</dbReference>
<dbReference type="Gene3D" id="3.30.720.110">
    <property type="match status" value="1"/>
</dbReference>
<dbReference type="SUPFAM" id="SSF54593">
    <property type="entry name" value="Glyoxalase/Bleomycin resistance protein/Dihydroxybiphenyl dioxygenase"/>
    <property type="match status" value="1"/>
</dbReference>
<protein>
    <submittedName>
        <fullName evidence="1">Uncharacterized conserved protein PhnB, glyoxalase superfamily</fullName>
    </submittedName>
</protein>
<keyword evidence="2" id="KW-1185">Reference proteome</keyword>
<dbReference type="AlphaFoldDB" id="A0A1G8VQC8"/>
<evidence type="ECO:0000313" key="1">
    <source>
        <dbReference type="EMBL" id="SDJ68232.1"/>
    </source>
</evidence>
<dbReference type="STRING" id="1128970.SAMN04487935_1477"/>
<dbReference type="Proteomes" id="UP000199580">
    <property type="component" value="Unassembled WGS sequence"/>
</dbReference>
<dbReference type="OrthoDB" id="9795306at2"/>
<proteinExistence type="predicted"/>
<accession>A0A1G8VQC8</accession>
<gene>
    <name evidence="1" type="ORF">SAMN04487935_1477</name>
</gene>
<dbReference type="EMBL" id="FNEZ01000002">
    <property type="protein sequence ID" value="SDJ68232.1"/>
    <property type="molecule type" value="Genomic_DNA"/>
</dbReference>